<keyword evidence="2" id="KW-1185">Reference proteome</keyword>
<evidence type="ECO:0000313" key="2">
    <source>
        <dbReference type="Proteomes" id="UP000805649"/>
    </source>
</evidence>
<gene>
    <name evidence="1" type="ORF">CTRU02_215426</name>
</gene>
<dbReference type="EMBL" id="VUJX02000016">
    <property type="protein sequence ID" value="KAL0929527.1"/>
    <property type="molecule type" value="Genomic_DNA"/>
</dbReference>
<comment type="caution">
    <text evidence="1">The sequence shown here is derived from an EMBL/GenBank/DDBJ whole genome shotgun (WGS) entry which is preliminary data.</text>
</comment>
<dbReference type="Proteomes" id="UP000805649">
    <property type="component" value="Unassembled WGS sequence"/>
</dbReference>
<accession>A0ACC3YCF0</accession>
<organism evidence="1 2">
    <name type="scientific">Colletotrichum truncatum</name>
    <name type="common">Anthracnose fungus</name>
    <name type="synonym">Colletotrichum capsici</name>
    <dbReference type="NCBI Taxonomy" id="5467"/>
    <lineage>
        <taxon>Eukaryota</taxon>
        <taxon>Fungi</taxon>
        <taxon>Dikarya</taxon>
        <taxon>Ascomycota</taxon>
        <taxon>Pezizomycotina</taxon>
        <taxon>Sordariomycetes</taxon>
        <taxon>Hypocreomycetidae</taxon>
        <taxon>Glomerellales</taxon>
        <taxon>Glomerellaceae</taxon>
        <taxon>Colletotrichum</taxon>
        <taxon>Colletotrichum truncatum species complex</taxon>
    </lineage>
</organism>
<proteinExistence type="predicted"/>
<protein>
    <submittedName>
        <fullName evidence="1">Uncharacterized protein</fullName>
    </submittedName>
</protein>
<reference evidence="1 2" key="1">
    <citation type="journal article" date="2020" name="Phytopathology">
        <title>Genome Sequence Resources of Colletotrichum truncatum, C. plurivorum, C. musicola, and C. sojae: Four Species Pathogenic to Soybean (Glycine max).</title>
        <authorList>
            <person name="Rogerio F."/>
            <person name="Boufleur T.R."/>
            <person name="Ciampi-Guillardi M."/>
            <person name="Sukno S.A."/>
            <person name="Thon M.R."/>
            <person name="Massola Junior N.S."/>
            <person name="Baroncelli R."/>
        </authorList>
    </citation>
    <scope>NUCLEOTIDE SEQUENCE [LARGE SCALE GENOMIC DNA]</scope>
    <source>
        <strain evidence="1 2">CMES1059</strain>
    </source>
</reference>
<name>A0ACC3YCF0_COLTU</name>
<sequence length="34" mass="4022">MEQVSYQDNGELKDEINKLSSLVQDLLRRDAERE</sequence>
<evidence type="ECO:0000313" key="1">
    <source>
        <dbReference type="EMBL" id="KAL0929527.1"/>
    </source>
</evidence>